<keyword evidence="3" id="KW-1185">Reference proteome</keyword>
<dbReference type="InterPro" id="IPR018711">
    <property type="entry name" value="NAGPA"/>
</dbReference>
<evidence type="ECO:0000313" key="3">
    <source>
        <dbReference type="Proteomes" id="UP000001208"/>
    </source>
</evidence>
<dbReference type="EMBL" id="CP001100">
    <property type="protein sequence ID" value="ACF13799.1"/>
    <property type="molecule type" value="Genomic_DNA"/>
</dbReference>
<accession>B3QZA6</accession>
<sequence>MQRKRYKYIRFIGMLATVFFTLLTGEISHSQGSAWQKIDNGLEVGRFLSPQTSRIGSSQIYVIRINPEHYAFKLMCASEHAKTPLSVKAWCKQHGLISAINAGMFQADMLSAVSLMKNFAHINNPRLSKDNTIFAFNPTKKDLPKAQIIDRTVQNYDALKSVYQSQFQGIRMIAPGRKNVWQEQPDEWSIAALGSDGDGNILFIFSRSPYTVHDFINILLELPIDIQRAMYLDGGAVAQLYFSNKHIEIDESGVYESVLTTPVSSQTIAPIPNVIGIVKK</sequence>
<feature type="domain" description="Phosphodiester glycosidase" evidence="1">
    <location>
        <begin position="95"/>
        <end position="277"/>
    </location>
</feature>
<proteinExistence type="predicted"/>
<dbReference type="KEGG" id="cts:Ctha_1336"/>
<dbReference type="OrthoDB" id="9788058at2"/>
<reference evidence="2 3" key="1">
    <citation type="submission" date="2008-06" db="EMBL/GenBank/DDBJ databases">
        <title>Complete sequence of Chloroherpeton thalassium ATCC 35110.</title>
        <authorList>
            <consortium name="US DOE Joint Genome Institute"/>
            <person name="Lucas S."/>
            <person name="Copeland A."/>
            <person name="Lapidus A."/>
            <person name="Glavina del Rio T."/>
            <person name="Dalin E."/>
            <person name="Tice H."/>
            <person name="Bruce D."/>
            <person name="Goodwin L."/>
            <person name="Pitluck S."/>
            <person name="Schmutz J."/>
            <person name="Larimer F."/>
            <person name="Land M."/>
            <person name="Hauser L."/>
            <person name="Kyrpides N."/>
            <person name="Mikhailova N."/>
            <person name="Liu Z."/>
            <person name="Li T."/>
            <person name="Zhao F."/>
            <person name="Overmann J."/>
            <person name="Bryant D.A."/>
            <person name="Richardson P."/>
        </authorList>
    </citation>
    <scope>NUCLEOTIDE SEQUENCE [LARGE SCALE GENOMIC DNA]</scope>
    <source>
        <strain evidence="3">ATCC 35110 / GB-78</strain>
    </source>
</reference>
<dbReference type="RefSeq" id="WP_012499883.1">
    <property type="nucleotide sequence ID" value="NC_011026.1"/>
</dbReference>
<gene>
    <name evidence="2" type="ordered locus">Ctha_1336</name>
</gene>
<dbReference type="STRING" id="517418.Ctha_1336"/>
<dbReference type="HOGENOM" id="CLU_071504_0_0_10"/>
<dbReference type="Proteomes" id="UP000001208">
    <property type="component" value="Chromosome"/>
</dbReference>
<organism evidence="2 3">
    <name type="scientific">Chloroherpeton thalassium (strain ATCC 35110 / GB-78)</name>
    <dbReference type="NCBI Taxonomy" id="517418"/>
    <lineage>
        <taxon>Bacteria</taxon>
        <taxon>Pseudomonadati</taxon>
        <taxon>Chlorobiota</taxon>
        <taxon>Chlorobiia</taxon>
        <taxon>Chlorobiales</taxon>
        <taxon>Chloroherpetonaceae</taxon>
        <taxon>Chloroherpeton</taxon>
    </lineage>
</organism>
<evidence type="ECO:0000259" key="1">
    <source>
        <dbReference type="Pfam" id="PF09992"/>
    </source>
</evidence>
<dbReference type="AlphaFoldDB" id="B3QZA6"/>
<name>B3QZA6_CHLT3</name>
<evidence type="ECO:0000313" key="2">
    <source>
        <dbReference type="EMBL" id="ACF13799.1"/>
    </source>
</evidence>
<dbReference type="eggNOG" id="COG3698">
    <property type="taxonomic scope" value="Bacteria"/>
</dbReference>
<protein>
    <recommendedName>
        <fullName evidence="1">Phosphodiester glycosidase domain-containing protein</fullName>
    </recommendedName>
</protein>
<dbReference type="Pfam" id="PF09992">
    <property type="entry name" value="NAGPA"/>
    <property type="match status" value="1"/>
</dbReference>